<comment type="caution">
    <text evidence="2">The sequence shown here is derived from an EMBL/GenBank/DDBJ whole genome shotgun (WGS) entry which is preliminary data.</text>
</comment>
<dbReference type="EMBL" id="MU853343">
    <property type="protein sequence ID" value="KAK4112213.1"/>
    <property type="molecule type" value="Genomic_DNA"/>
</dbReference>
<reference evidence="2" key="1">
    <citation type="journal article" date="2023" name="Mol. Phylogenet. Evol.">
        <title>Genome-scale phylogeny and comparative genomics of the fungal order Sordariales.</title>
        <authorList>
            <person name="Hensen N."/>
            <person name="Bonometti L."/>
            <person name="Westerberg I."/>
            <person name="Brannstrom I.O."/>
            <person name="Guillou S."/>
            <person name="Cros-Aarteil S."/>
            <person name="Calhoun S."/>
            <person name="Haridas S."/>
            <person name="Kuo A."/>
            <person name="Mondo S."/>
            <person name="Pangilinan J."/>
            <person name="Riley R."/>
            <person name="LaButti K."/>
            <person name="Andreopoulos B."/>
            <person name="Lipzen A."/>
            <person name="Chen C."/>
            <person name="Yan M."/>
            <person name="Daum C."/>
            <person name="Ng V."/>
            <person name="Clum A."/>
            <person name="Steindorff A."/>
            <person name="Ohm R.A."/>
            <person name="Martin F."/>
            <person name="Silar P."/>
            <person name="Natvig D.O."/>
            <person name="Lalanne C."/>
            <person name="Gautier V."/>
            <person name="Ament-Velasquez S.L."/>
            <person name="Kruys A."/>
            <person name="Hutchinson M.I."/>
            <person name="Powell A.J."/>
            <person name="Barry K."/>
            <person name="Miller A.N."/>
            <person name="Grigoriev I.V."/>
            <person name="Debuchy R."/>
            <person name="Gladieux P."/>
            <person name="Hiltunen Thoren M."/>
            <person name="Johannesson H."/>
        </authorList>
    </citation>
    <scope>NUCLEOTIDE SEQUENCE</scope>
    <source>
        <strain evidence="2">CBS 508.74</strain>
    </source>
</reference>
<evidence type="ECO:0000313" key="3">
    <source>
        <dbReference type="Proteomes" id="UP001302812"/>
    </source>
</evidence>
<reference evidence="2" key="2">
    <citation type="submission" date="2023-05" db="EMBL/GenBank/DDBJ databases">
        <authorList>
            <consortium name="Lawrence Berkeley National Laboratory"/>
            <person name="Steindorff A."/>
            <person name="Hensen N."/>
            <person name="Bonometti L."/>
            <person name="Westerberg I."/>
            <person name="Brannstrom I.O."/>
            <person name="Guillou S."/>
            <person name="Cros-Aarteil S."/>
            <person name="Calhoun S."/>
            <person name="Haridas S."/>
            <person name="Kuo A."/>
            <person name="Mondo S."/>
            <person name="Pangilinan J."/>
            <person name="Riley R."/>
            <person name="Labutti K."/>
            <person name="Andreopoulos B."/>
            <person name="Lipzen A."/>
            <person name="Chen C."/>
            <person name="Yanf M."/>
            <person name="Daum C."/>
            <person name="Ng V."/>
            <person name="Clum A."/>
            <person name="Ohm R."/>
            <person name="Martin F."/>
            <person name="Silar P."/>
            <person name="Natvig D."/>
            <person name="Lalanne C."/>
            <person name="Gautier V."/>
            <person name="Ament-Velasquez S.L."/>
            <person name="Kruys A."/>
            <person name="Hutchinson M.I."/>
            <person name="Powell A.J."/>
            <person name="Barry K."/>
            <person name="Miller A.N."/>
            <person name="Grigoriev I.V."/>
            <person name="Debuchy R."/>
            <person name="Gladieux P."/>
            <person name="Thoren M.H."/>
            <person name="Johannesson H."/>
        </authorList>
    </citation>
    <scope>NUCLEOTIDE SEQUENCE</scope>
    <source>
        <strain evidence="2">CBS 508.74</strain>
    </source>
</reference>
<feature type="region of interest" description="Disordered" evidence="1">
    <location>
        <begin position="305"/>
        <end position="389"/>
    </location>
</feature>
<feature type="compositionally biased region" description="Low complexity" evidence="1">
    <location>
        <begin position="309"/>
        <end position="319"/>
    </location>
</feature>
<evidence type="ECO:0000256" key="1">
    <source>
        <dbReference type="SAM" id="MobiDB-lite"/>
    </source>
</evidence>
<dbReference type="Proteomes" id="UP001302812">
    <property type="component" value="Unassembled WGS sequence"/>
</dbReference>
<feature type="compositionally biased region" description="Pro residues" evidence="1">
    <location>
        <begin position="335"/>
        <end position="361"/>
    </location>
</feature>
<feature type="compositionally biased region" description="Acidic residues" evidence="1">
    <location>
        <begin position="19"/>
        <end position="30"/>
    </location>
</feature>
<proteinExistence type="predicted"/>
<name>A0AAN6TD41_9PEZI</name>
<feature type="compositionally biased region" description="Pro residues" evidence="1">
    <location>
        <begin position="368"/>
        <end position="382"/>
    </location>
</feature>
<keyword evidence="3" id="KW-1185">Reference proteome</keyword>
<gene>
    <name evidence="2" type="ORF">N656DRAFT_845517</name>
</gene>
<protein>
    <submittedName>
        <fullName evidence="2">Uncharacterized protein</fullName>
    </submittedName>
</protein>
<dbReference type="AlphaFoldDB" id="A0AAN6TD41"/>
<feature type="region of interest" description="Disordered" evidence="1">
    <location>
        <begin position="1"/>
        <end position="76"/>
    </location>
</feature>
<evidence type="ECO:0000313" key="2">
    <source>
        <dbReference type="EMBL" id="KAK4112213.1"/>
    </source>
</evidence>
<accession>A0AAN6TD41</accession>
<dbReference type="GeneID" id="89943330"/>
<dbReference type="RefSeq" id="XP_064669783.1">
    <property type="nucleotide sequence ID" value="XM_064819204.1"/>
</dbReference>
<sequence length="481" mass="52586">MPPSVPDSDSESLRHDSVEDQVEDIDDAEESQSPFPAESSAWEEGDLSMAGDSGQPSPKRRRLDDGQGNGGDGRGEDWVAATFKVSANADADADANGQPEQDHGHETVPYLRPGLRDLDDKTETACIFRTCGSRTGATQQFIKHLMDRHGLIRGEHGRQVGGKRKSPKYLTLCPSDWPYNHWLSSSCSCCKTITGILSVLGDLAHESPAICSFCWTFFPSRGELVTHINEEYCRSYEGYPRKLTLVKDMYVASIRMAGVKEIAEAAADQRQAHIDAERAERAERLIKEAQMLRGQSQARLLAQAGALKQPAVQQQQQQPQPQPQQPPSLQQQPYQPSPPPPPVHPLYRPPPPPPPPLPLHPPSAAASAPPPPLTPTPQPPSQQQPGSDYAVVPSAALEPMARSIERLTNVISDLTAANVIGDLTTTNALLLRDLRLKEEQLAVRDERILTLSVEKTRLAAEVEKLTEQLRAQGGARVTNGE</sequence>
<organism evidence="2 3">
    <name type="scientific">Canariomyces notabilis</name>
    <dbReference type="NCBI Taxonomy" id="2074819"/>
    <lineage>
        <taxon>Eukaryota</taxon>
        <taxon>Fungi</taxon>
        <taxon>Dikarya</taxon>
        <taxon>Ascomycota</taxon>
        <taxon>Pezizomycotina</taxon>
        <taxon>Sordariomycetes</taxon>
        <taxon>Sordariomycetidae</taxon>
        <taxon>Sordariales</taxon>
        <taxon>Chaetomiaceae</taxon>
        <taxon>Canariomyces</taxon>
    </lineage>
</organism>